<dbReference type="Gene3D" id="3.30.70.1820">
    <property type="entry name" value="L1 transposable element, RRM domain"/>
    <property type="match status" value="1"/>
</dbReference>
<name>A0A9J6FDF1_HAELO</name>
<comment type="caution">
    <text evidence="3">The sequence shown here is derived from an EMBL/GenBank/DDBJ whole genome shotgun (WGS) entry which is preliminary data.</text>
</comment>
<feature type="signal peptide" evidence="2">
    <location>
        <begin position="1"/>
        <end position="18"/>
    </location>
</feature>
<evidence type="ECO:0000256" key="1">
    <source>
        <dbReference type="SAM" id="Coils"/>
    </source>
</evidence>
<accession>A0A9J6FDF1</accession>
<dbReference type="VEuPathDB" id="VectorBase:HLOH_062465"/>
<evidence type="ECO:0000313" key="3">
    <source>
        <dbReference type="EMBL" id="KAH9360680.1"/>
    </source>
</evidence>
<dbReference type="OrthoDB" id="7219366at2759"/>
<keyword evidence="1" id="KW-0175">Coiled coil</keyword>
<dbReference type="Proteomes" id="UP000821853">
    <property type="component" value="Chromosome 1"/>
</dbReference>
<keyword evidence="4" id="KW-1185">Reference proteome</keyword>
<keyword evidence="2" id="KW-0732">Signal</keyword>
<feature type="coiled-coil region" evidence="1">
    <location>
        <begin position="232"/>
        <end position="266"/>
    </location>
</feature>
<dbReference type="OMA" id="MRRLHAF"/>
<proteinExistence type="predicted"/>
<reference evidence="3 4" key="1">
    <citation type="journal article" date="2020" name="Cell">
        <title>Large-Scale Comparative Analyses of Tick Genomes Elucidate Their Genetic Diversity and Vector Capacities.</title>
        <authorList>
            <consortium name="Tick Genome and Microbiome Consortium (TIGMIC)"/>
            <person name="Jia N."/>
            <person name="Wang J."/>
            <person name="Shi W."/>
            <person name="Du L."/>
            <person name="Sun Y."/>
            <person name="Zhan W."/>
            <person name="Jiang J.F."/>
            <person name="Wang Q."/>
            <person name="Zhang B."/>
            <person name="Ji P."/>
            <person name="Bell-Sakyi L."/>
            <person name="Cui X.M."/>
            <person name="Yuan T.T."/>
            <person name="Jiang B.G."/>
            <person name="Yang W.F."/>
            <person name="Lam T.T."/>
            <person name="Chang Q.C."/>
            <person name="Ding S.J."/>
            <person name="Wang X.J."/>
            <person name="Zhu J.G."/>
            <person name="Ruan X.D."/>
            <person name="Zhao L."/>
            <person name="Wei J.T."/>
            <person name="Ye R.Z."/>
            <person name="Que T.C."/>
            <person name="Du C.H."/>
            <person name="Zhou Y.H."/>
            <person name="Cheng J.X."/>
            <person name="Dai P.F."/>
            <person name="Guo W.B."/>
            <person name="Han X.H."/>
            <person name="Huang E.J."/>
            <person name="Li L.F."/>
            <person name="Wei W."/>
            <person name="Gao Y.C."/>
            <person name="Liu J.Z."/>
            <person name="Shao H.Z."/>
            <person name="Wang X."/>
            <person name="Wang C.C."/>
            <person name="Yang T.C."/>
            <person name="Huo Q.B."/>
            <person name="Li W."/>
            <person name="Chen H.Y."/>
            <person name="Chen S.E."/>
            <person name="Zhou L.G."/>
            <person name="Ni X.B."/>
            <person name="Tian J.H."/>
            <person name="Sheng Y."/>
            <person name="Liu T."/>
            <person name="Pan Y.S."/>
            <person name="Xia L.Y."/>
            <person name="Li J."/>
            <person name="Zhao F."/>
            <person name="Cao W.C."/>
        </authorList>
    </citation>
    <scope>NUCLEOTIDE SEQUENCE [LARGE SCALE GENOMIC DNA]</scope>
    <source>
        <strain evidence="3">HaeL-2018</strain>
    </source>
</reference>
<evidence type="ECO:0008006" key="5">
    <source>
        <dbReference type="Google" id="ProtNLM"/>
    </source>
</evidence>
<evidence type="ECO:0000313" key="4">
    <source>
        <dbReference type="Proteomes" id="UP000821853"/>
    </source>
</evidence>
<sequence>MRRLHAFFFVIQIFDALGGSWGGLAVPAVISNGSTAKVSTSLQAQRTTFSVPVEQVFNNSSAHLAHVFDCIASDHQCAAATLSLMPAASSLKLGTAHSLISGHGSATTMRRLHAFFFVIQVSGHYQLKCTCFKSDDVFVVVLPCPEALLEPFCSLFLLLCGGVESNPGPDDVLHEVLKTVQVMNERTIRMKSVQSTMADSIAELKEQHSTVFEAISDMKIRLENVEAQTAMLEKWQSDLSEVRESVSRIEKDTHSLRTRLDDAEDRSRRDNLIFHGLPDVAKESGEESEEKILSLFKNTLKLNIPEDRISRAHRIGQFTSEKCRPIIVKFSTSKTKELVLSKRALLKDSDVAMNEDFCLAT</sequence>
<organism evidence="3 4">
    <name type="scientific">Haemaphysalis longicornis</name>
    <name type="common">Bush tick</name>
    <dbReference type="NCBI Taxonomy" id="44386"/>
    <lineage>
        <taxon>Eukaryota</taxon>
        <taxon>Metazoa</taxon>
        <taxon>Ecdysozoa</taxon>
        <taxon>Arthropoda</taxon>
        <taxon>Chelicerata</taxon>
        <taxon>Arachnida</taxon>
        <taxon>Acari</taxon>
        <taxon>Parasitiformes</taxon>
        <taxon>Ixodida</taxon>
        <taxon>Ixodoidea</taxon>
        <taxon>Ixodidae</taxon>
        <taxon>Haemaphysalinae</taxon>
        <taxon>Haemaphysalis</taxon>
    </lineage>
</organism>
<dbReference type="PANTHER" id="PTHR11505">
    <property type="entry name" value="L1 TRANSPOSABLE ELEMENT-RELATED"/>
    <property type="match status" value="1"/>
</dbReference>
<dbReference type="InterPro" id="IPR004244">
    <property type="entry name" value="Transposase_22"/>
</dbReference>
<gene>
    <name evidence="3" type="ORF">HPB48_004812</name>
</gene>
<dbReference type="EMBL" id="JABSTR010000001">
    <property type="protein sequence ID" value="KAH9360680.1"/>
    <property type="molecule type" value="Genomic_DNA"/>
</dbReference>
<dbReference type="AlphaFoldDB" id="A0A9J6FDF1"/>
<protein>
    <recommendedName>
        <fullName evidence="5">Tick transposon</fullName>
    </recommendedName>
</protein>
<evidence type="ECO:0000256" key="2">
    <source>
        <dbReference type="SAM" id="SignalP"/>
    </source>
</evidence>
<feature type="chain" id="PRO_5039887649" description="Tick transposon" evidence="2">
    <location>
        <begin position="19"/>
        <end position="361"/>
    </location>
</feature>